<sequence>MRLTMYLAGAAACLMMAGITQAQEPDCKTPKTQFDMTFCEQSRYETADAALNEQWKKARAAVAATDKDLDEKDRGAEKALLTAQRAWISYRDAQCEAFGFQARGGTMEPMLVAGCLANLTDERTKQLKELSDAMGLR</sequence>
<dbReference type="AlphaFoldDB" id="A0A2N0D5P0"/>
<keyword evidence="6" id="KW-1185">Reference proteome</keyword>
<dbReference type="Proteomes" id="UP001060123">
    <property type="component" value="Chromosome"/>
</dbReference>
<feature type="signal peptide" evidence="1">
    <location>
        <begin position="1"/>
        <end position="22"/>
    </location>
</feature>
<proteinExistence type="predicted"/>
<reference evidence="3 5" key="2">
    <citation type="submission" date="2017-12" db="EMBL/GenBank/DDBJ databases">
        <title>Genome sequence of Rhizobium sullae HCNT1 isolated from Sulla coronaria nodules and featuring peculiar denitrification phenotypes.</title>
        <authorList>
            <person name="De Diego-Diaz B."/>
            <person name="Treu L."/>
            <person name="Campanaro S."/>
            <person name="Da Silva Duarte V."/>
            <person name="Basaglia M."/>
            <person name="Favaro L."/>
            <person name="Casella S."/>
            <person name="Squartini A."/>
        </authorList>
    </citation>
    <scope>NUCLEOTIDE SEQUENCE [LARGE SCALE GENOMIC DNA]</scope>
    <source>
        <strain evidence="3 5">HCNT1</strain>
    </source>
</reference>
<accession>A0A2N0D5P0</accession>
<reference evidence="4" key="3">
    <citation type="submission" date="2022-09" db="EMBL/GenBank/DDBJ databases">
        <title>Australian commercial rhizobial inoculants.</title>
        <authorList>
            <person name="Kohlmeier M.G."/>
            <person name="O'Hara G.W."/>
            <person name="Colombi E."/>
            <person name="Ramsay J.P."/>
            <person name="Terpolilli J."/>
        </authorList>
    </citation>
    <scope>NUCLEOTIDE SEQUENCE</scope>
    <source>
        <strain evidence="4">WSM1592</strain>
    </source>
</reference>
<gene>
    <name evidence="3" type="ORF">CWR43_21555</name>
    <name evidence="4" type="ORF">N2599_12850</name>
</gene>
<evidence type="ECO:0000259" key="2">
    <source>
        <dbReference type="Pfam" id="PF07007"/>
    </source>
</evidence>
<dbReference type="RefSeq" id="WP_027510161.1">
    <property type="nucleotide sequence ID" value="NZ_CP104143.1"/>
</dbReference>
<evidence type="ECO:0000313" key="5">
    <source>
        <dbReference type="Proteomes" id="UP000232164"/>
    </source>
</evidence>
<dbReference type="Proteomes" id="UP000232164">
    <property type="component" value="Unassembled WGS sequence"/>
</dbReference>
<dbReference type="EMBL" id="PIQN01000017">
    <property type="protein sequence ID" value="PKA41415.1"/>
    <property type="molecule type" value="Genomic_DNA"/>
</dbReference>
<dbReference type="STRING" id="1041146.GCA_000427985_07019"/>
<evidence type="ECO:0000313" key="3">
    <source>
        <dbReference type="EMBL" id="PKA41415.1"/>
    </source>
</evidence>
<dbReference type="Gene3D" id="1.20.1270.180">
    <property type="match status" value="1"/>
</dbReference>
<name>A0A2N0D5P0_RHISU</name>
<dbReference type="PANTHER" id="PTHR39176">
    <property type="entry name" value="PERIPLASMIC PROTEIN-RELATED"/>
    <property type="match status" value="1"/>
</dbReference>
<dbReference type="EMBL" id="CP104143">
    <property type="protein sequence ID" value="UWU13050.1"/>
    <property type="molecule type" value="Genomic_DNA"/>
</dbReference>
<evidence type="ECO:0000313" key="4">
    <source>
        <dbReference type="EMBL" id="UWU13050.1"/>
    </source>
</evidence>
<reference evidence="3 5" key="1">
    <citation type="submission" date="2017-11" db="EMBL/GenBank/DDBJ databases">
        <authorList>
            <person name="Han C.G."/>
        </authorList>
    </citation>
    <scope>NUCLEOTIDE SEQUENCE [LARGE SCALE GENOMIC DNA]</scope>
    <source>
        <strain evidence="3 5">HCNT1</strain>
    </source>
</reference>
<evidence type="ECO:0000313" key="6">
    <source>
        <dbReference type="Proteomes" id="UP001060123"/>
    </source>
</evidence>
<feature type="chain" id="PRO_5014644348" evidence="1">
    <location>
        <begin position="23"/>
        <end position="137"/>
    </location>
</feature>
<organism evidence="3 5">
    <name type="scientific">Rhizobium sullae</name>
    <name type="common">Rhizobium hedysari</name>
    <dbReference type="NCBI Taxonomy" id="50338"/>
    <lineage>
        <taxon>Bacteria</taxon>
        <taxon>Pseudomonadati</taxon>
        <taxon>Pseudomonadota</taxon>
        <taxon>Alphaproteobacteria</taxon>
        <taxon>Hyphomicrobiales</taxon>
        <taxon>Rhizobiaceae</taxon>
        <taxon>Rhizobium/Agrobacterium group</taxon>
        <taxon>Rhizobium</taxon>
    </lineage>
</organism>
<feature type="domain" description="Lysozyme inhibitor LprI-like N-terminal" evidence="2">
    <location>
        <begin position="31"/>
        <end position="127"/>
    </location>
</feature>
<protein>
    <submittedName>
        <fullName evidence="3">DUF1311 domain-containing protein</fullName>
    </submittedName>
    <submittedName>
        <fullName evidence="4">Lysozyme inhibitor LprI family protein</fullName>
    </submittedName>
</protein>
<dbReference type="InterPro" id="IPR009739">
    <property type="entry name" value="LprI-like_N"/>
</dbReference>
<keyword evidence="1" id="KW-0732">Signal</keyword>
<dbReference type="Pfam" id="PF07007">
    <property type="entry name" value="LprI"/>
    <property type="match status" value="1"/>
</dbReference>
<evidence type="ECO:0000256" key="1">
    <source>
        <dbReference type="SAM" id="SignalP"/>
    </source>
</evidence>
<dbReference type="PANTHER" id="PTHR39176:SF1">
    <property type="entry name" value="PERIPLASMIC PROTEIN"/>
    <property type="match status" value="1"/>
</dbReference>